<evidence type="ECO:0000313" key="2">
    <source>
        <dbReference type="EMBL" id="CAJ1395466.1"/>
    </source>
</evidence>
<comment type="caution">
    <text evidence="2">The sequence shown here is derived from an EMBL/GenBank/DDBJ whole genome shotgun (WGS) entry which is preliminary data.</text>
</comment>
<sequence>MWRSIEQCHGDVMGRFDRDLGIYVGSPCLVDGDCFTQCRKPVLESLQVKVALNEGSRIKTLILGRCTVPSESRHLYIVRRSSCLKTPPNGPLNFERLLHFAHLITHGLIGVCAQLCQPEKWLSPFWPPFSSQPEKGGHEENTHSAPEVPG</sequence>
<dbReference type="AlphaFoldDB" id="A0AA36N9N0"/>
<reference evidence="2" key="1">
    <citation type="submission" date="2023-08" db="EMBL/GenBank/DDBJ databases">
        <authorList>
            <person name="Chen Y."/>
            <person name="Shah S."/>
            <person name="Dougan E. K."/>
            <person name="Thang M."/>
            <person name="Chan C."/>
        </authorList>
    </citation>
    <scope>NUCLEOTIDE SEQUENCE</scope>
</reference>
<evidence type="ECO:0000313" key="3">
    <source>
        <dbReference type="Proteomes" id="UP001178507"/>
    </source>
</evidence>
<gene>
    <name evidence="2" type="ORF">EVOR1521_LOCUS19892</name>
</gene>
<name>A0AA36N9N0_9DINO</name>
<accession>A0AA36N9N0</accession>
<feature type="region of interest" description="Disordered" evidence="1">
    <location>
        <begin position="130"/>
        <end position="150"/>
    </location>
</feature>
<evidence type="ECO:0000256" key="1">
    <source>
        <dbReference type="SAM" id="MobiDB-lite"/>
    </source>
</evidence>
<keyword evidence="3" id="KW-1185">Reference proteome</keyword>
<dbReference type="EMBL" id="CAUJNA010003168">
    <property type="protein sequence ID" value="CAJ1395466.1"/>
    <property type="molecule type" value="Genomic_DNA"/>
</dbReference>
<organism evidence="2 3">
    <name type="scientific">Effrenium voratum</name>
    <dbReference type="NCBI Taxonomy" id="2562239"/>
    <lineage>
        <taxon>Eukaryota</taxon>
        <taxon>Sar</taxon>
        <taxon>Alveolata</taxon>
        <taxon>Dinophyceae</taxon>
        <taxon>Suessiales</taxon>
        <taxon>Symbiodiniaceae</taxon>
        <taxon>Effrenium</taxon>
    </lineage>
</organism>
<dbReference type="Proteomes" id="UP001178507">
    <property type="component" value="Unassembled WGS sequence"/>
</dbReference>
<proteinExistence type="predicted"/>
<protein>
    <submittedName>
        <fullName evidence="2">Uncharacterized protein</fullName>
    </submittedName>
</protein>